<dbReference type="EMBL" id="PXXO01000010">
    <property type="protein sequence ID" value="PSJ04662.1"/>
    <property type="molecule type" value="Genomic_DNA"/>
</dbReference>
<protein>
    <submittedName>
        <fullName evidence="1">Uncharacterized protein</fullName>
    </submittedName>
</protein>
<gene>
    <name evidence="1" type="ORF">C7K55_09390</name>
</gene>
<comment type="caution">
    <text evidence="1">The sequence shown here is derived from an EMBL/GenBank/DDBJ whole genome shotgun (WGS) entry which is preliminary data.</text>
</comment>
<dbReference type="Proteomes" id="UP000243002">
    <property type="component" value="Unassembled WGS sequence"/>
</dbReference>
<name>A0A2P7MTY6_9CYAN</name>
<accession>A0A2P7MTY6</accession>
<sequence length="228" mass="24655">MTTSPHSLQQRYEAIERVYSERQWDDVARLSEELLLELPNEPADPLRQRLQLLLGHTYLYGYQDRTTATGFYSRVRAATQEPVLRDIADQGLEQCASQAAQLEVAPEQATNAPSTGGQAFPFGNEPVAAGTVLSSAGSAMPWMEQLGGIEAAEAQVPVPVPSLVVEVVDEPELIEVAQADAATAQELDVAVSKESLAEPEGRFAKQVGGPSPEEFAELSKGLLRVVIR</sequence>
<evidence type="ECO:0000313" key="2">
    <source>
        <dbReference type="Proteomes" id="UP000243002"/>
    </source>
</evidence>
<keyword evidence="2" id="KW-1185">Reference proteome</keyword>
<proteinExistence type="predicted"/>
<organism evidence="1 2">
    <name type="scientific">Cyanobium usitatum str. Tous</name>
    <dbReference type="NCBI Taxonomy" id="2116684"/>
    <lineage>
        <taxon>Bacteria</taxon>
        <taxon>Bacillati</taxon>
        <taxon>Cyanobacteriota</taxon>
        <taxon>Cyanophyceae</taxon>
        <taxon>Synechococcales</taxon>
        <taxon>Prochlorococcaceae</taxon>
        <taxon>Cyanobium</taxon>
    </lineage>
</organism>
<reference evidence="1 2" key="1">
    <citation type="journal article" date="2018" name="Environ. Microbiol.">
        <title>Ecological and genomic features of two widespread freshwater picocyanobacteria.</title>
        <authorList>
            <person name="Cabello-Yeves P.J."/>
            <person name="Picazo A."/>
            <person name="Camacho A."/>
            <person name="Callieri C."/>
            <person name="Rosselli R."/>
            <person name="Roda-Garcia J.J."/>
            <person name="Coutinho F.H."/>
            <person name="Rodriguez-Valera F."/>
        </authorList>
    </citation>
    <scope>NUCLEOTIDE SEQUENCE [LARGE SCALE GENOMIC DNA]</scope>
    <source>
        <strain evidence="1 2">Tous</strain>
    </source>
</reference>
<evidence type="ECO:0000313" key="1">
    <source>
        <dbReference type="EMBL" id="PSJ04662.1"/>
    </source>
</evidence>
<dbReference type="AlphaFoldDB" id="A0A2P7MTY6"/>
<dbReference type="OrthoDB" id="565187at2"/>
<dbReference type="RefSeq" id="WP_106632472.1">
    <property type="nucleotide sequence ID" value="NZ_PXXO01000010.1"/>
</dbReference>